<comment type="caution">
    <text evidence="1">The sequence shown here is derived from an EMBL/GenBank/DDBJ whole genome shotgun (WGS) entry which is preliminary data.</text>
</comment>
<accession>A0ABX0JTG2</accession>
<evidence type="ECO:0000313" key="1">
    <source>
        <dbReference type="EMBL" id="NHN86486.1"/>
    </source>
</evidence>
<keyword evidence="2" id="KW-1185">Reference proteome</keyword>
<sequence length="94" mass="10584">MMWVLMAAKNADKIGRIRRRKIAAALWGSSGQKRHFRRKLVAFRSSPTWPKSHHGVRKPGIGALPHPDRHDRIDMAHGQAVVTGALCIVDDDNR</sequence>
<evidence type="ECO:0008006" key="3">
    <source>
        <dbReference type="Google" id="ProtNLM"/>
    </source>
</evidence>
<gene>
    <name evidence="1" type="ORF">GOB93_17865</name>
</gene>
<reference evidence="1 2" key="1">
    <citation type="journal article" date="2020" name="Int. J. Syst. Evol. Microbiol.">
        <title>Novel acetic acid bacteria from cider fermentations: Acetobacter conturbans sp. nov. and Acetobacter fallax sp. nov.</title>
        <authorList>
            <person name="Sombolestani A.S."/>
            <person name="Cleenwerck I."/>
            <person name="Cnockaert M."/>
            <person name="Borremans W."/>
            <person name="Wieme A.D."/>
            <person name="De Vuyst L."/>
            <person name="Vandamme P."/>
        </authorList>
    </citation>
    <scope>NUCLEOTIDE SEQUENCE [LARGE SCALE GENOMIC DNA]</scope>
    <source>
        <strain evidence="1 2">LMG 30640</strain>
    </source>
</reference>
<proteinExistence type="predicted"/>
<organism evidence="1 2">
    <name type="scientific">Acetobacter musti</name>
    <dbReference type="NCBI Taxonomy" id="864732"/>
    <lineage>
        <taxon>Bacteria</taxon>
        <taxon>Pseudomonadati</taxon>
        <taxon>Pseudomonadota</taxon>
        <taxon>Alphaproteobacteria</taxon>
        <taxon>Acetobacterales</taxon>
        <taxon>Acetobacteraceae</taxon>
        <taxon>Acetobacter</taxon>
    </lineage>
</organism>
<protein>
    <recommendedName>
        <fullName evidence="3">Transposase</fullName>
    </recommendedName>
</protein>
<name>A0ABX0JTG2_9PROT</name>
<dbReference type="Proteomes" id="UP000635278">
    <property type="component" value="Unassembled WGS sequence"/>
</dbReference>
<dbReference type="EMBL" id="WOTB01000036">
    <property type="protein sequence ID" value="NHN86486.1"/>
    <property type="molecule type" value="Genomic_DNA"/>
</dbReference>
<evidence type="ECO:0000313" key="2">
    <source>
        <dbReference type="Proteomes" id="UP000635278"/>
    </source>
</evidence>
<dbReference type="RefSeq" id="WP_173584830.1">
    <property type="nucleotide sequence ID" value="NZ_WOTB01000036.1"/>
</dbReference>